<feature type="compositionally biased region" description="Acidic residues" evidence="1">
    <location>
        <begin position="234"/>
        <end position="245"/>
    </location>
</feature>
<keyword evidence="2" id="KW-0966">Cell projection</keyword>
<dbReference type="OrthoDB" id="271080at2759"/>
<dbReference type="AlphaFoldDB" id="A0A6A4X1F0"/>
<evidence type="ECO:0000256" key="1">
    <source>
        <dbReference type="SAM" id="MobiDB-lite"/>
    </source>
</evidence>
<dbReference type="InterPro" id="IPR008979">
    <property type="entry name" value="Galactose-bd-like_sf"/>
</dbReference>
<dbReference type="GO" id="GO:0042073">
    <property type="term" value="P:intraciliary transport"/>
    <property type="evidence" value="ECO:0007669"/>
    <property type="project" value="InterPro"/>
</dbReference>
<protein>
    <submittedName>
        <fullName evidence="2">Intraflagellar transport protein 25</fullName>
    </submittedName>
</protein>
<dbReference type="GO" id="GO:0030992">
    <property type="term" value="C:intraciliary transport particle B"/>
    <property type="evidence" value="ECO:0007669"/>
    <property type="project" value="InterPro"/>
</dbReference>
<dbReference type="PANTHER" id="PTHR33906">
    <property type="entry name" value="INTRAFLAGELLAR TRANSPORT PROTEIN 25 HOMOLOG"/>
    <property type="match status" value="1"/>
</dbReference>
<name>A0A6A4X1F0_AMPAM</name>
<proteinExistence type="predicted"/>
<accession>A0A6A4X1F0</accession>
<dbReference type="SUPFAM" id="SSF49785">
    <property type="entry name" value="Galactose-binding domain-like"/>
    <property type="match status" value="1"/>
</dbReference>
<keyword evidence="2" id="KW-0282">Flagellum</keyword>
<dbReference type="GO" id="GO:0005929">
    <property type="term" value="C:cilium"/>
    <property type="evidence" value="ECO:0007669"/>
    <property type="project" value="TreeGrafter"/>
</dbReference>
<feature type="compositionally biased region" description="Basic and acidic residues" evidence="1">
    <location>
        <begin position="218"/>
        <end position="233"/>
    </location>
</feature>
<dbReference type="GO" id="GO:0005813">
    <property type="term" value="C:centrosome"/>
    <property type="evidence" value="ECO:0007669"/>
    <property type="project" value="TreeGrafter"/>
</dbReference>
<keyword evidence="3" id="KW-1185">Reference proteome</keyword>
<dbReference type="Proteomes" id="UP000440578">
    <property type="component" value="Unassembled WGS sequence"/>
</dbReference>
<organism evidence="2 3">
    <name type="scientific">Amphibalanus amphitrite</name>
    <name type="common">Striped barnacle</name>
    <name type="synonym">Balanus amphitrite</name>
    <dbReference type="NCBI Taxonomy" id="1232801"/>
    <lineage>
        <taxon>Eukaryota</taxon>
        <taxon>Metazoa</taxon>
        <taxon>Ecdysozoa</taxon>
        <taxon>Arthropoda</taxon>
        <taxon>Crustacea</taxon>
        <taxon>Multicrustacea</taxon>
        <taxon>Cirripedia</taxon>
        <taxon>Thoracica</taxon>
        <taxon>Thoracicalcarea</taxon>
        <taxon>Balanomorpha</taxon>
        <taxon>Balanoidea</taxon>
        <taxon>Balanidae</taxon>
        <taxon>Amphibalaninae</taxon>
        <taxon>Amphibalanus</taxon>
    </lineage>
</organism>
<evidence type="ECO:0000313" key="3">
    <source>
        <dbReference type="Proteomes" id="UP000440578"/>
    </source>
</evidence>
<keyword evidence="2" id="KW-0969">Cilium</keyword>
<gene>
    <name evidence="2" type="primary">HSPB11</name>
    <name evidence="2" type="ORF">FJT64_020543</name>
</gene>
<reference evidence="2 3" key="1">
    <citation type="submission" date="2019-07" db="EMBL/GenBank/DDBJ databases">
        <title>Draft genome assembly of a fouling barnacle, Amphibalanus amphitrite (Darwin, 1854): The first reference genome for Thecostraca.</title>
        <authorList>
            <person name="Kim W."/>
        </authorList>
    </citation>
    <scope>NUCLEOTIDE SEQUENCE [LARGE SCALE GENOMIC DNA]</scope>
    <source>
        <strain evidence="2">SNU_AA5</strain>
        <tissue evidence="2">Soma without cirri and trophi</tissue>
    </source>
</reference>
<comment type="caution">
    <text evidence="2">The sequence shown here is derived from an EMBL/GenBank/DDBJ whole genome shotgun (WGS) entry which is preliminary data.</text>
</comment>
<dbReference type="EMBL" id="VIIS01000507">
    <property type="protein sequence ID" value="KAF0308201.1"/>
    <property type="molecule type" value="Genomic_DNA"/>
</dbReference>
<evidence type="ECO:0000313" key="2">
    <source>
        <dbReference type="EMBL" id="KAF0308201.1"/>
    </source>
</evidence>
<dbReference type="InterPro" id="IPR033558">
    <property type="entry name" value="IFT25"/>
</dbReference>
<sequence length="245" mass="26197">MGDLGLSASGTSIVQASSFDARYPPKCIVDGRMDTFWMTTGLYPQQFVLKLPGLHALDKISIQTYNAFQHQAGKLQTETVSPQDVTANYLRFRILTGHAPFVSVHRMSISGRETRTPIAMDRPPSGEQGTRVIRTAPRPPSAAATPGPLAPPSADRARSVSPAALSLAPPTADFPGPDSEEEGRAASAAPSLFQGLQFDFEGLPSEAGAAKVPDPAEEGERGGQEEGQRGRQEEGEEDGEEEPWK</sequence>
<feature type="region of interest" description="Disordered" evidence="1">
    <location>
        <begin position="112"/>
        <end position="245"/>
    </location>
</feature>
<dbReference type="Gene3D" id="2.60.120.260">
    <property type="entry name" value="Galactose-binding domain-like"/>
    <property type="match status" value="2"/>
</dbReference>
<feature type="compositionally biased region" description="Low complexity" evidence="1">
    <location>
        <begin position="161"/>
        <end position="170"/>
    </location>
</feature>
<dbReference type="PANTHER" id="PTHR33906:SF1">
    <property type="entry name" value="INTRAFLAGELLAR TRANSPORT PROTEIN 25 HOMOLOG"/>
    <property type="match status" value="1"/>
</dbReference>